<protein>
    <submittedName>
        <fullName evidence="2">Uma2 family endonuclease</fullName>
    </submittedName>
</protein>
<evidence type="ECO:0000259" key="1">
    <source>
        <dbReference type="Pfam" id="PF05685"/>
    </source>
</evidence>
<accession>A0A951QN78</accession>
<keyword evidence="2" id="KW-0540">Nuclease</keyword>
<name>A0A951QN78_9CYAN</name>
<proteinExistence type="predicted"/>
<dbReference type="Gene3D" id="3.90.1570.10">
    <property type="entry name" value="tt1808, chain A"/>
    <property type="match status" value="1"/>
</dbReference>
<keyword evidence="2" id="KW-0378">Hydrolase</keyword>
<dbReference type="InterPro" id="IPR011335">
    <property type="entry name" value="Restrct_endonuc-II-like"/>
</dbReference>
<dbReference type="InterPro" id="IPR012296">
    <property type="entry name" value="Nuclease_put_TT1808"/>
</dbReference>
<organism evidence="2 3">
    <name type="scientific">Cyanomargarita calcarea GSE-NOS-MK-12-04C</name>
    <dbReference type="NCBI Taxonomy" id="2839659"/>
    <lineage>
        <taxon>Bacteria</taxon>
        <taxon>Bacillati</taxon>
        <taxon>Cyanobacteriota</taxon>
        <taxon>Cyanophyceae</taxon>
        <taxon>Nostocales</taxon>
        <taxon>Cyanomargaritaceae</taxon>
        <taxon>Cyanomargarita</taxon>
    </lineage>
</organism>
<comment type="caution">
    <text evidence="2">The sequence shown here is derived from an EMBL/GenBank/DDBJ whole genome shotgun (WGS) entry which is preliminary data.</text>
</comment>
<dbReference type="SUPFAM" id="SSF52980">
    <property type="entry name" value="Restriction endonuclease-like"/>
    <property type="match status" value="1"/>
</dbReference>
<feature type="domain" description="Putative restriction endonuclease" evidence="1">
    <location>
        <begin position="12"/>
        <end position="196"/>
    </location>
</feature>
<keyword evidence="2" id="KW-0255">Endonuclease</keyword>
<dbReference type="EMBL" id="JAHHGZ010000010">
    <property type="protein sequence ID" value="MBW4668078.1"/>
    <property type="molecule type" value="Genomic_DNA"/>
</dbReference>
<dbReference type="GO" id="GO:0004519">
    <property type="term" value="F:endonuclease activity"/>
    <property type="evidence" value="ECO:0007669"/>
    <property type="project" value="UniProtKB-KW"/>
</dbReference>
<dbReference type="PANTHER" id="PTHR34107">
    <property type="entry name" value="SLL0198 PROTEIN-RELATED"/>
    <property type="match status" value="1"/>
</dbReference>
<gene>
    <name evidence="2" type="ORF">KME60_11805</name>
</gene>
<dbReference type="Pfam" id="PF05685">
    <property type="entry name" value="Uma2"/>
    <property type="match status" value="1"/>
</dbReference>
<evidence type="ECO:0000313" key="2">
    <source>
        <dbReference type="EMBL" id="MBW4668078.1"/>
    </source>
</evidence>
<sequence>MTQAIPKLITHEEFMDWYPNNGVRYELHNGVIVEMAPPTGDHEKVVGFLVRKLTIEYDRLNLPYTIPKTAFVKTPGAESTYLPDVLLLNLDNLEKEPLWRKQSTVIQAASVPLVVEVISTNWRDDYYDKFGDYEEMGIPEFWIADYAALGGKKFIGDPKQPTFSVCHLVGDEYQVSKFTGNDLIISPTFPNLKLTAQQVFDSAL</sequence>
<dbReference type="CDD" id="cd06260">
    <property type="entry name" value="DUF820-like"/>
    <property type="match status" value="1"/>
</dbReference>
<dbReference type="AlphaFoldDB" id="A0A951QN78"/>
<dbReference type="Proteomes" id="UP000729701">
    <property type="component" value="Unassembled WGS sequence"/>
</dbReference>
<evidence type="ECO:0000313" key="3">
    <source>
        <dbReference type="Proteomes" id="UP000729701"/>
    </source>
</evidence>
<reference evidence="2" key="1">
    <citation type="submission" date="2021-05" db="EMBL/GenBank/DDBJ databases">
        <authorList>
            <person name="Pietrasiak N."/>
            <person name="Ward R."/>
            <person name="Stajich J.E."/>
            <person name="Kurbessoian T."/>
        </authorList>
    </citation>
    <scope>NUCLEOTIDE SEQUENCE</scope>
    <source>
        <strain evidence="2">GSE-NOS-MK-12-04C</strain>
    </source>
</reference>
<reference evidence="2" key="2">
    <citation type="journal article" date="2022" name="Microbiol. Resour. Announc.">
        <title>Metagenome Sequencing to Explore Phylogenomics of Terrestrial Cyanobacteria.</title>
        <authorList>
            <person name="Ward R.D."/>
            <person name="Stajich J.E."/>
            <person name="Johansen J.R."/>
            <person name="Huntemann M."/>
            <person name="Clum A."/>
            <person name="Foster B."/>
            <person name="Foster B."/>
            <person name="Roux S."/>
            <person name="Palaniappan K."/>
            <person name="Varghese N."/>
            <person name="Mukherjee S."/>
            <person name="Reddy T.B.K."/>
            <person name="Daum C."/>
            <person name="Copeland A."/>
            <person name="Chen I.A."/>
            <person name="Ivanova N.N."/>
            <person name="Kyrpides N.C."/>
            <person name="Shapiro N."/>
            <person name="Eloe-Fadrosh E.A."/>
            <person name="Pietrasiak N."/>
        </authorList>
    </citation>
    <scope>NUCLEOTIDE SEQUENCE</scope>
    <source>
        <strain evidence="2">GSE-NOS-MK-12-04C</strain>
    </source>
</reference>
<dbReference type="PANTHER" id="PTHR34107:SF2">
    <property type="entry name" value="SLL0888 PROTEIN"/>
    <property type="match status" value="1"/>
</dbReference>
<dbReference type="InterPro" id="IPR008538">
    <property type="entry name" value="Uma2"/>
</dbReference>